<protein>
    <submittedName>
        <fullName evidence="1">Uncharacterized protein</fullName>
    </submittedName>
</protein>
<organism evidence="1 2">
    <name type="scientific">Purpureocillium lilacinum</name>
    <name type="common">Paecilomyces lilacinus</name>
    <dbReference type="NCBI Taxonomy" id="33203"/>
    <lineage>
        <taxon>Eukaryota</taxon>
        <taxon>Fungi</taxon>
        <taxon>Dikarya</taxon>
        <taxon>Ascomycota</taxon>
        <taxon>Pezizomycotina</taxon>
        <taxon>Sordariomycetes</taxon>
        <taxon>Hypocreomycetidae</taxon>
        <taxon>Hypocreales</taxon>
        <taxon>Ophiocordycipitaceae</taxon>
        <taxon>Purpureocillium</taxon>
    </lineage>
</organism>
<accession>A0ACC4DWW4</accession>
<dbReference type="EMBL" id="JBGNUJ010000004">
    <property type="protein sequence ID" value="KAL3959768.1"/>
    <property type="molecule type" value="Genomic_DNA"/>
</dbReference>
<sequence length="99" mass="10451">MNQSVAQQLSRLELWPLATARHCQDANVAASHAEAPVERQCCASSATDRQEELWKAVDHVGPSPRAISFVPEESAPAAPGPAGPSEVSKSLARAEPHSA</sequence>
<reference evidence="1" key="1">
    <citation type="submission" date="2024-12" db="EMBL/GenBank/DDBJ databases">
        <title>Comparative genomics and development of molecular markers within Purpureocillium lilacinum and among Purpureocillium species.</title>
        <authorList>
            <person name="Yeh Z.-Y."/>
            <person name="Ni N.-T."/>
            <person name="Lo P.-H."/>
            <person name="Mushyakhwo K."/>
            <person name="Lin C.-F."/>
            <person name="Nai Y.-S."/>
        </authorList>
    </citation>
    <scope>NUCLEOTIDE SEQUENCE</scope>
    <source>
        <strain evidence="1">NCHU-NPUST-175</strain>
    </source>
</reference>
<name>A0ACC4DWW4_PURLI</name>
<dbReference type="Proteomes" id="UP001638806">
    <property type="component" value="Unassembled WGS sequence"/>
</dbReference>
<keyword evidence="2" id="KW-1185">Reference proteome</keyword>
<comment type="caution">
    <text evidence="1">The sequence shown here is derived from an EMBL/GenBank/DDBJ whole genome shotgun (WGS) entry which is preliminary data.</text>
</comment>
<evidence type="ECO:0000313" key="1">
    <source>
        <dbReference type="EMBL" id="KAL3959768.1"/>
    </source>
</evidence>
<gene>
    <name evidence="1" type="ORF">ACCO45_004885</name>
</gene>
<proteinExistence type="predicted"/>
<evidence type="ECO:0000313" key="2">
    <source>
        <dbReference type="Proteomes" id="UP001638806"/>
    </source>
</evidence>